<gene>
    <name evidence="2" type="ORF">NK718_07790</name>
</gene>
<dbReference type="Gene3D" id="3.60.21.10">
    <property type="match status" value="1"/>
</dbReference>
<reference evidence="2 3" key="1">
    <citation type="submission" date="2022-07" db="EMBL/GenBank/DDBJ databases">
        <authorList>
            <person name="Li W.-J."/>
            <person name="Deng Q.-Q."/>
        </authorList>
    </citation>
    <scope>NUCLEOTIDE SEQUENCE [LARGE SCALE GENOMIC DNA]</scope>
    <source>
        <strain evidence="2 3">SYSU M60028</strain>
    </source>
</reference>
<dbReference type="Proteomes" id="UP001205890">
    <property type="component" value="Unassembled WGS sequence"/>
</dbReference>
<dbReference type="PANTHER" id="PTHR42850">
    <property type="entry name" value="METALLOPHOSPHOESTERASE"/>
    <property type="match status" value="1"/>
</dbReference>
<name>A0ABT1LA81_9HYPH</name>
<organism evidence="2 3">
    <name type="scientific">Alsobacter ponti</name>
    <dbReference type="NCBI Taxonomy" id="2962936"/>
    <lineage>
        <taxon>Bacteria</taxon>
        <taxon>Pseudomonadati</taxon>
        <taxon>Pseudomonadota</taxon>
        <taxon>Alphaproteobacteria</taxon>
        <taxon>Hyphomicrobiales</taxon>
        <taxon>Alsobacteraceae</taxon>
        <taxon>Alsobacter</taxon>
    </lineage>
</organism>
<dbReference type="InterPro" id="IPR029052">
    <property type="entry name" value="Metallo-depent_PP-like"/>
</dbReference>
<evidence type="ECO:0000259" key="1">
    <source>
        <dbReference type="Pfam" id="PF00149"/>
    </source>
</evidence>
<dbReference type="CDD" id="cd00144">
    <property type="entry name" value="MPP_PPP_family"/>
    <property type="match status" value="1"/>
</dbReference>
<proteinExistence type="predicted"/>
<keyword evidence="3" id="KW-1185">Reference proteome</keyword>
<comment type="caution">
    <text evidence="2">The sequence shown here is derived from an EMBL/GenBank/DDBJ whole genome shotgun (WGS) entry which is preliminary data.</text>
</comment>
<dbReference type="EMBL" id="JANCLU010000006">
    <property type="protein sequence ID" value="MCP8938414.1"/>
    <property type="molecule type" value="Genomic_DNA"/>
</dbReference>
<protein>
    <submittedName>
        <fullName evidence="2">Serine/threonine protein phosphatase</fullName>
    </submittedName>
</protein>
<dbReference type="PANTHER" id="PTHR42850:SF4">
    <property type="entry name" value="ZINC-DEPENDENT ENDOPOLYPHOSPHATASE"/>
    <property type="match status" value="1"/>
</dbReference>
<dbReference type="InterPro" id="IPR004843">
    <property type="entry name" value="Calcineurin-like_PHP"/>
</dbReference>
<feature type="domain" description="Calcineurin-like phosphoesterase" evidence="1">
    <location>
        <begin position="1"/>
        <end position="179"/>
    </location>
</feature>
<evidence type="ECO:0000313" key="2">
    <source>
        <dbReference type="EMBL" id="MCP8938414.1"/>
    </source>
</evidence>
<dbReference type="InterPro" id="IPR050126">
    <property type="entry name" value="Ap4A_hydrolase"/>
</dbReference>
<accession>A0ABT1LA81</accession>
<sequence>MHGRYDLLREVANLIREDLRGCPGDAFTVLLGDLIDRGPQSREVVDSLARRDFPTPFTALMGNHEAAMLHALESDKAFELWLGMGGSETLASYLGGVPRPGAVDRPALMRALPEEHLTFIEAMPPTYAAGDFFFCHAGIRPGVPLERQTPADLLWIREPFLSSTRNHGKVIVHGHTPVPAPMFLSNRIALDTGAFATGKLTCIAIDEAEIRVLTPAEECGGETADRVSAGLTR</sequence>
<dbReference type="SUPFAM" id="SSF56300">
    <property type="entry name" value="Metallo-dependent phosphatases"/>
    <property type="match status" value="1"/>
</dbReference>
<dbReference type="Pfam" id="PF00149">
    <property type="entry name" value="Metallophos"/>
    <property type="match status" value="1"/>
</dbReference>
<evidence type="ECO:0000313" key="3">
    <source>
        <dbReference type="Proteomes" id="UP001205890"/>
    </source>
</evidence>